<proteinExistence type="predicted"/>
<organism evidence="2 3">
    <name type="scientific">Stakelama pacifica</name>
    <dbReference type="NCBI Taxonomy" id="517720"/>
    <lineage>
        <taxon>Bacteria</taxon>
        <taxon>Pseudomonadati</taxon>
        <taxon>Pseudomonadota</taxon>
        <taxon>Alphaproteobacteria</taxon>
        <taxon>Sphingomonadales</taxon>
        <taxon>Sphingomonadaceae</taxon>
        <taxon>Stakelama</taxon>
    </lineage>
</organism>
<dbReference type="Proteomes" id="UP000295493">
    <property type="component" value="Unassembled WGS sequence"/>
</dbReference>
<dbReference type="EMBL" id="SNWD01000004">
    <property type="protein sequence ID" value="TDN83688.1"/>
    <property type="molecule type" value="Genomic_DNA"/>
</dbReference>
<name>A0A4V3BTK9_9SPHN</name>
<comment type="caution">
    <text evidence="2">The sequence shown here is derived from an EMBL/GenBank/DDBJ whole genome shotgun (WGS) entry which is preliminary data.</text>
</comment>
<evidence type="ECO:0000313" key="3">
    <source>
        <dbReference type="Proteomes" id="UP000295493"/>
    </source>
</evidence>
<protein>
    <recommendedName>
        <fullName evidence="4">DUF1318 domain-containing protein</fullName>
    </recommendedName>
</protein>
<evidence type="ECO:0000256" key="1">
    <source>
        <dbReference type="SAM" id="MobiDB-lite"/>
    </source>
</evidence>
<evidence type="ECO:0000313" key="2">
    <source>
        <dbReference type="EMBL" id="TDN83688.1"/>
    </source>
</evidence>
<feature type="region of interest" description="Disordered" evidence="1">
    <location>
        <begin position="114"/>
        <end position="137"/>
    </location>
</feature>
<dbReference type="InterPro" id="IPR008309">
    <property type="entry name" value="YdbL"/>
</dbReference>
<sequence length="137" mass="14487">MMTRKIALSLGVLSLGALSLGMVALIAGTTATPAFAQSMSWQQAKQQGLIGEQPDGYLGIVGNATPDLRKIVSDINIKRKAAYTQQAQANGATVEQFAFTTGCNLIARTDPGEMYQTPSGAWKKRGTGAPERDPRCA</sequence>
<keyword evidence="3" id="KW-1185">Reference proteome</keyword>
<dbReference type="RefSeq" id="WP_425326419.1">
    <property type="nucleotide sequence ID" value="NZ_SNWD01000004.1"/>
</dbReference>
<dbReference type="AlphaFoldDB" id="A0A4V3BTK9"/>
<reference evidence="2 3" key="1">
    <citation type="submission" date="2019-03" db="EMBL/GenBank/DDBJ databases">
        <title>Genomic Encyclopedia of Type Strains, Phase IV (KMG-IV): sequencing the most valuable type-strain genomes for metagenomic binning, comparative biology and taxonomic classification.</title>
        <authorList>
            <person name="Goeker M."/>
        </authorList>
    </citation>
    <scope>NUCLEOTIDE SEQUENCE [LARGE SCALE GENOMIC DNA]</scope>
    <source>
        <strain evidence="2 3">DSM 25059</strain>
    </source>
</reference>
<gene>
    <name evidence="2" type="ORF">EV664_104172</name>
</gene>
<dbReference type="Pfam" id="PF07027">
    <property type="entry name" value="DUF1318"/>
    <property type="match status" value="1"/>
</dbReference>
<accession>A0A4V3BTK9</accession>
<dbReference type="PIRSF" id="PIRSF025560">
    <property type="entry name" value="UCP025560"/>
    <property type="match status" value="1"/>
</dbReference>
<evidence type="ECO:0008006" key="4">
    <source>
        <dbReference type="Google" id="ProtNLM"/>
    </source>
</evidence>